<keyword evidence="2" id="KW-0472">Membrane</keyword>
<feature type="region of interest" description="Disordered" evidence="1">
    <location>
        <begin position="38"/>
        <end position="80"/>
    </location>
</feature>
<protein>
    <recommendedName>
        <fullName evidence="5">Sporulation protein</fullName>
    </recommendedName>
</protein>
<feature type="compositionally biased region" description="Basic and acidic residues" evidence="1">
    <location>
        <begin position="42"/>
        <end position="55"/>
    </location>
</feature>
<keyword evidence="2" id="KW-1133">Transmembrane helix</keyword>
<accession>A0A367EPZ2</accession>
<evidence type="ECO:0000256" key="2">
    <source>
        <dbReference type="SAM" id="Phobius"/>
    </source>
</evidence>
<organism evidence="3 4">
    <name type="scientific">Sphaerisporangium album</name>
    <dbReference type="NCBI Taxonomy" id="509200"/>
    <lineage>
        <taxon>Bacteria</taxon>
        <taxon>Bacillati</taxon>
        <taxon>Actinomycetota</taxon>
        <taxon>Actinomycetes</taxon>
        <taxon>Streptosporangiales</taxon>
        <taxon>Streptosporangiaceae</taxon>
        <taxon>Sphaerisporangium</taxon>
    </lineage>
</organism>
<dbReference type="EMBL" id="QOIL01000032">
    <property type="protein sequence ID" value="RCG20154.1"/>
    <property type="molecule type" value="Genomic_DNA"/>
</dbReference>
<sequence length="130" mass="13839">MDARQFFEHLSGARRVYGDPYEKDGVTVIPVLTVRTAGGFGRGERRGTGPDERDGGTAGTGTEVSTDFATDGGEGGGGSAVARPVGAYVIKDGEARWEPVIDVNRIVLGGQILLGLALILFARHLRRRDR</sequence>
<comment type="caution">
    <text evidence="3">The sequence shown here is derived from an EMBL/GenBank/DDBJ whole genome shotgun (WGS) entry which is preliminary data.</text>
</comment>
<proteinExistence type="predicted"/>
<name>A0A367EPZ2_9ACTN</name>
<dbReference type="RefSeq" id="WP_114033580.1">
    <property type="nucleotide sequence ID" value="NZ_QOIL01000032.1"/>
</dbReference>
<dbReference type="OrthoDB" id="3830295at2"/>
<evidence type="ECO:0000313" key="4">
    <source>
        <dbReference type="Proteomes" id="UP000253094"/>
    </source>
</evidence>
<feature type="transmembrane region" description="Helical" evidence="2">
    <location>
        <begin position="106"/>
        <end position="125"/>
    </location>
</feature>
<keyword evidence="4" id="KW-1185">Reference proteome</keyword>
<keyword evidence="2" id="KW-0812">Transmembrane</keyword>
<evidence type="ECO:0000256" key="1">
    <source>
        <dbReference type="SAM" id="MobiDB-lite"/>
    </source>
</evidence>
<evidence type="ECO:0008006" key="5">
    <source>
        <dbReference type="Google" id="ProtNLM"/>
    </source>
</evidence>
<gene>
    <name evidence="3" type="ORF">DQ384_37200</name>
</gene>
<dbReference type="Proteomes" id="UP000253094">
    <property type="component" value="Unassembled WGS sequence"/>
</dbReference>
<reference evidence="3 4" key="1">
    <citation type="submission" date="2018-06" db="EMBL/GenBank/DDBJ databases">
        <title>Sphaerisporangium craniellae sp. nov., isolated from a marine sponge in the South China Sea.</title>
        <authorList>
            <person name="Li L."/>
        </authorList>
    </citation>
    <scope>NUCLEOTIDE SEQUENCE [LARGE SCALE GENOMIC DNA]</scope>
    <source>
        <strain evidence="3 4">CCTCC AA 208026</strain>
    </source>
</reference>
<evidence type="ECO:0000313" key="3">
    <source>
        <dbReference type="EMBL" id="RCG20154.1"/>
    </source>
</evidence>
<dbReference type="AlphaFoldDB" id="A0A367EPZ2"/>